<dbReference type="GO" id="GO:0016757">
    <property type="term" value="F:glycosyltransferase activity"/>
    <property type="evidence" value="ECO:0007669"/>
    <property type="project" value="UniProtKB-KW"/>
</dbReference>
<keyword evidence="2 6" id="KW-0328">Glycosyltransferase</keyword>
<dbReference type="Pfam" id="PF13439">
    <property type="entry name" value="Glyco_transf_4"/>
    <property type="match status" value="1"/>
</dbReference>
<evidence type="ECO:0000256" key="3">
    <source>
        <dbReference type="ARBA" id="ARBA00022679"/>
    </source>
</evidence>
<name>A0ABQ6I3L8_9MICO</name>
<dbReference type="Pfam" id="PF13692">
    <property type="entry name" value="Glyco_trans_1_4"/>
    <property type="match status" value="1"/>
</dbReference>
<dbReference type="PANTHER" id="PTHR45947:SF3">
    <property type="entry name" value="SULFOQUINOVOSYL TRANSFERASE SQD2"/>
    <property type="match status" value="1"/>
</dbReference>
<feature type="compositionally biased region" description="Basic and acidic residues" evidence="4">
    <location>
        <begin position="21"/>
        <end position="30"/>
    </location>
</feature>
<sequence length="434" mass="46733">MLGVGRRVRRMGAMSTTPRTRPHDDARLPRTEGVPDDGGAAADGTPPLTVGLLIDDSLDRPDGVQQYVLTLGAWLAARGHTVHYLTASSERTDLENLHVVGRTVNVRFNGNRLGTPRPVPRAEARELVERLGLDVLHVQMPYSPFLAGRVIAAVTQQDGHRAAVVGTFHIYPQSRLVSAGTRVLGVLERRRLARFDAVLAVSEAAQEFAHDAFGLDPRVVGNPVDTARFVPAPDRPLVPHRPEGAVPHVAFLGRLVDRKGPRELVDALVRLHAGVPGLPWRATIAGRGPLLDELRTATERGGIGDRVTFPGFLAEEDKAAFLQDADVVALPSTGGESFGISVVEALAASRGVVLAGDNPGYRTVMRGLEDQLVDPRDTAIFAGTLATWLADLDDDVTREQTVARQRSAAARFDVDVIGARVEETYRAALTAVVR</sequence>
<evidence type="ECO:0000313" key="6">
    <source>
        <dbReference type="EMBL" id="GMA25212.1"/>
    </source>
</evidence>
<dbReference type="InterPro" id="IPR028098">
    <property type="entry name" value="Glyco_trans_4-like_N"/>
</dbReference>
<evidence type="ECO:0000256" key="2">
    <source>
        <dbReference type="ARBA" id="ARBA00022676"/>
    </source>
</evidence>
<reference evidence="7" key="1">
    <citation type="journal article" date="2019" name="Int. J. Syst. Evol. Microbiol.">
        <title>The Global Catalogue of Microorganisms (GCM) 10K type strain sequencing project: providing services to taxonomists for standard genome sequencing and annotation.</title>
        <authorList>
            <consortium name="The Broad Institute Genomics Platform"/>
            <consortium name="The Broad Institute Genome Sequencing Center for Infectious Disease"/>
            <person name="Wu L."/>
            <person name="Ma J."/>
        </authorList>
    </citation>
    <scope>NUCLEOTIDE SEQUENCE [LARGE SCALE GENOMIC DNA]</scope>
    <source>
        <strain evidence="7">NBRC 106348</strain>
    </source>
</reference>
<gene>
    <name evidence="6" type="primary">pimA</name>
    <name evidence="6" type="ORF">GCM10025864_29710</name>
</gene>
<feature type="compositionally biased region" description="Basic residues" evidence="4">
    <location>
        <begin position="1"/>
        <end position="10"/>
    </location>
</feature>
<dbReference type="InterPro" id="IPR050194">
    <property type="entry name" value="Glycosyltransferase_grp1"/>
</dbReference>
<proteinExistence type="predicted"/>
<evidence type="ECO:0000313" key="7">
    <source>
        <dbReference type="Proteomes" id="UP001157091"/>
    </source>
</evidence>
<dbReference type="Proteomes" id="UP001157091">
    <property type="component" value="Unassembled WGS sequence"/>
</dbReference>
<evidence type="ECO:0000259" key="5">
    <source>
        <dbReference type="Pfam" id="PF13439"/>
    </source>
</evidence>
<accession>A0ABQ6I3L8</accession>
<dbReference type="Gene3D" id="3.40.50.2000">
    <property type="entry name" value="Glycogen Phosphorylase B"/>
    <property type="match status" value="2"/>
</dbReference>
<organism evidence="6 7">
    <name type="scientific">Luteimicrobium album</name>
    <dbReference type="NCBI Taxonomy" id="1054550"/>
    <lineage>
        <taxon>Bacteria</taxon>
        <taxon>Bacillati</taxon>
        <taxon>Actinomycetota</taxon>
        <taxon>Actinomycetes</taxon>
        <taxon>Micrococcales</taxon>
        <taxon>Luteimicrobium</taxon>
    </lineage>
</organism>
<dbReference type="EMBL" id="BSUK01000001">
    <property type="protein sequence ID" value="GMA25212.1"/>
    <property type="molecule type" value="Genomic_DNA"/>
</dbReference>
<evidence type="ECO:0000256" key="1">
    <source>
        <dbReference type="ARBA" id="ARBA00021292"/>
    </source>
</evidence>
<dbReference type="SUPFAM" id="SSF53756">
    <property type="entry name" value="UDP-Glycosyltransferase/glycogen phosphorylase"/>
    <property type="match status" value="1"/>
</dbReference>
<keyword evidence="3" id="KW-0808">Transferase</keyword>
<evidence type="ECO:0000256" key="4">
    <source>
        <dbReference type="SAM" id="MobiDB-lite"/>
    </source>
</evidence>
<comment type="caution">
    <text evidence="6">The sequence shown here is derived from an EMBL/GenBank/DDBJ whole genome shotgun (WGS) entry which is preliminary data.</text>
</comment>
<keyword evidence="7" id="KW-1185">Reference proteome</keyword>
<protein>
    <recommendedName>
        <fullName evidence="1">D-inositol 3-phosphate glycosyltransferase</fullName>
    </recommendedName>
</protein>
<feature type="region of interest" description="Disordered" evidence="4">
    <location>
        <begin position="1"/>
        <end position="46"/>
    </location>
</feature>
<dbReference type="CDD" id="cd03801">
    <property type="entry name" value="GT4_PimA-like"/>
    <property type="match status" value="1"/>
</dbReference>
<dbReference type="PANTHER" id="PTHR45947">
    <property type="entry name" value="SULFOQUINOVOSYL TRANSFERASE SQD2"/>
    <property type="match status" value="1"/>
</dbReference>
<feature type="domain" description="Glycosyltransferase subfamily 4-like N-terminal" evidence="5">
    <location>
        <begin position="62"/>
        <end position="228"/>
    </location>
</feature>